<dbReference type="AlphaFoldDB" id="A0A1J7JAC7"/>
<evidence type="ECO:0000313" key="2">
    <source>
        <dbReference type="Proteomes" id="UP000182658"/>
    </source>
</evidence>
<organism evidence="1 2">
    <name type="scientific">Coniochaeta ligniaria NRRL 30616</name>
    <dbReference type="NCBI Taxonomy" id="1408157"/>
    <lineage>
        <taxon>Eukaryota</taxon>
        <taxon>Fungi</taxon>
        <taxon>Dikarya</taxon>
        <taxon>Ascomycota</taxon>
        <taxon>Pezizomycotina</taxon>
        <taxon>Sordariomycetes</taxon>
        <taxon>Sordariomycetidae</taxon>
        <taxon>Coniochaetales</taxon>
        <taxon>Coniochaetaceae</taxon>
        <taxon>Coniochaeta</taxon>
    </lineage>
</organism>
<accession>A0A1J7JAC7</accession>
<evidence type="ECO:0000313" key="1">
    <source>
        <dbReference type="EMBL" id="OIW26712.1"/>
    </source>
</evidence>
<name>A0A1J7JAC7_9PEZI</name>
<dbReference type="STRING" id="1408157.A0A1J7JAC7"/>
<keyword evidence="2" id="KW-1185">Reference proteome</keyword>
<dbReference type="InParanoid" id="A0A1J7JAC7"/>
<sequence length="270" mass="30374">MDTADQPVDSIEGSPSRRDVSLAGKRLFWTLNGPLENSIQVAPDRWYEPGTVMEPYFRPALDGAPSWHPVSRESLMEPEVSSVTVRVGCIDDWELLWVDLHYDCYDADDARHPERWGRNPDIDDADDANAALSRKYLQECNGQKRPRAKETQLVVTTSGAFLTVHEYVSAVHPWLMDMRETLLDVLGKVQGNKPWPTETKLVVVDFGSGPLGIGDEKQWVSRHTRPPVRKPGASSFVALDATASEERSRRRDERMLAMSAARIQALQALH</sequence>
<dbReference type="EMBL" id="KV875100">
    <property type="protein sequence ID" value="OIW26712.1"/>
    <property type="molecule type" value="Genomic_DNA"/>
</dbReference>
<dbReference type="OrthoDB" id="3944545at2759"/>
<proteinExistence type="predicted"/>
<gene>
    <name evidence="1" type="ORF">CONLIGDRAFT_683667</name>
</gene>
<protein>
    <submittedName>
        <fullName evidence="1">Uncharacterized protein</fullName>
    </submittedName>
</protein>
<reference evidence="1 2" key="1">
    <citation type="submission" date="2016-10" db="EMBL/GenBank/DDBJ databases">
        <title>Draft genome sequence of Coniochaeta ligniaria NRRL30616, a lignocellulolytic fungus for bioabatement of inhibitors in plant biomass hydrolysates.</title>
        <authorList>
            <consortium name="DOE Joint Genome Institute"/>
            <person name="Jimenez D.J."/>
            <person name="Hector R.E."/>
            <person name="Riley R."/>
            <person name="Sun H."/>
            <person name="Grigoriev I.V."/>
            <person name="Van Elsas J.D."/>
            <person name="Nichols N.N."/>
        </authorList>
    </citation>
    <scope>NUCLEOTIDE SEQUENCE [LARGE SCALE GENOMIC DNA]</scope>
    <source>
        <strain evidence="1 2">NRRL 30616</strain>
    </source>
</reference>
<dbReference type="Proteomes" id="UP000182658">
    <property type="component" value="Unassembled WGS sequence"/>
</dbReference>